<dbReference type="EMBL" id="JMCB01000006">
    <property type="protein sequence ID" value="KFE68356.1"/>
    <property type="molecule type" value="Genomic_DNA"/>
</dbReference>
<dbReference type="InterPro" id="IPR012312">
    <property type="entry name" value="Hemerythrin-like"/>
</dbReference>
<protein>
    <recommendedName>
        <fullName evidence="1">Hemerythrin-like domain-containing protein</fullName>
    </recommendedName>
</protein>
<keyword evidence="3" id="KW-1185">Reference proteome</keyword>
<evidence type="ECO:0000259" key="1">
    <source>
        <dbReference type="Pfam" id="PF01814"/>
    </source>
</evidence>
<comment type="caution">
    <text evidence="2">The sequence shown here is derived from an EMBL/GenBank/DDBJ whole genome shotgun (WGS) entry which is preliminary data.</text>
</comment>
<accession>A0A085WKZ3</accession>
<reference evidence="2 3" key="1">
    <citation type="submission" date="2014-04" db="EMBL/GenBank/DDBJ databases">
        <title>Genome assembly of Hyalangium minutum DSM 14724.</title>
        <authorList>
            <person name="Sharma G."/>
            <person name="Subramanian S."/>
        </authorList>
    </citation>
    <scope>NUCLEOTIDE SEQUENCE [LARGE SCALE GENOMIC DNA]</scope>
    <source>
        <strain evidence="2 3">DSM 14724</strain>
    </source>
</reference>
<dbReference type="Gene3D" id="1.20.120.520">
    <property type="entry name" value="nmb1532 protein domain like"/>
    <property type="match status" value="1"/>
</dbReference>
<dbReference type="RefSeq" id="WP_044189053.1">
    <property type="nucleotide sequence ID" value="NZ_JMCB01000006.1"/>
</dbReference>
<dbReference type="OrthoDB" id="5654170at2"/>
<feature type="domain" description="Hemerythrin-like" evidence="1">
    <location>
        <begin position="16"/>
        <end position="144"/>
    </location>
</feature>
<evidence type="ECO:0000313" key="2">
    <source>
        <dbReference type="EMBL" id="KFE68356.1"/>
    </source>
</evidence>
<dbReference type="InterPro" id="IPR045808">
    <property type="entry name" value="Hr_FBXL5"/>
</dbReference>
<dbReference type="Proteomes" id="UP000028725">
    <property type="component" value="Unassembled WGS sequence"/>
</dbReference>
<sequence>MSTPSTPPRYDFYSPIHKGLRRTMSRLLERMGSANFADAAQSSAILGELRVLLEACSHHIKHENTFIHPTIEERLKGASSKTAQEHEGHRKELAELQHQADALQQAPEQARPALAHTLYLSFSRFVGENLAHMAEEEQELMGKLHAHFSDAELMAMEGKILSTIAPDLMMTFMTMMIPAMNRDERAAVLGGMKQAAPPEAFNAVLQVAARPNLDTADWQDLTRKLGVSA</sequence>
<dbReference type="CDD" id="cd12109">
    <property type="entry name" value="Hr_FBXL5"/>
    <property type="match status" value="1"/>
</dbReference>
<dbReference type="AlphaFoldDB" id="A0A085WKZ3"/>
<proteinExistence type="predicted"/>
<organism evidence="2 3">
    <name type="scientific">Hyalangium minutum</name>
    <dbReference type="NCBI Taxonomy" id="394096"/>
    <lineage>
        <taxon>Bacteria</taxon>
        <taxon>Pseudomonadati</taxon>
        <taxon>Myxococcota</taxon>
        <taxon>Myxococcia</taxon>
        <taxon>Myxococcales</taxon>
        <taxon>Cystobacterineae</taxon>
        <taxon>Archangiaceae</taxon>
        <taxon>Hyalangium</taxon>
    </lineage>
</organism>
<gene>
    <name evidence="2" type="ORF">DB31_7593</name>
</gene>
<dbReference type="STRING" id="394096.DB31_7593"/>
<dbReference type="Pfam" id="PF01814">
    <property type="entry name" value="Hemerythrin"/>
    <property type="match status" value="1"/>
</dbReference>
<dbReference type="GO" id="GO:0006879">
    <property type="term" value="P:intracellular iron ion homeostasis"/>
    <property type="evidence" value="ECO:0007669"/>
    <property type="project" value="InterPro"/>
</dbReference>
<evidence type="ECO:0000313" key="3">
    <source>
        <dbReference type="Proteomes" id="UP000028725"/>
    </source>
</evidence>
<name>A0A085WKZ3_9BACT</name>